<dbReference type="HOGENOM" id="CLU_1156672_0_0_1"/>
<evidence type="ECO:0000256" key="1">
    <source>
        <dbReference type="SAM" id="SignalP"/>
    </source>
</evidence>
<organism evidence="2 3">
    <name type="scientific">Nematocida parisii (strain ERTm3)</name>
    <name type="common">Nematode killer fungus</name>
    <dbReference type="NCBI Taxonomy" id="935791"/>
    <lineage>
        <taxon>Eukaryota</taxon>
        <taxon>Fungi</taxon>
        <taxon>Fungi incertae sedis</taxon>
        <taxon>Microsporidia</taxon>
        <taxon>Nematocida</taxon>
    </lineage>
</organism>
<reference evidence="2" key="1">
    <citation type="submission" date="2011-01" db="EMBL/GenBank/DDBJ databases">
        <title>The Genome Sequence of Nematocida parisii strain ERTm3.</title>
        <authorList>
            <consortium name="The Broad Institute Genome Sequencing Platform"/>
            <consortium name="The Broad Institute Genome Sequencing Center for Infectious Disease"/>
            <person name="Cuomo C."/>
            <person name="Troemel E."/>
            <person name="Young S.K."/>
            <person name="Zeng Q."/>
            <person name="Gargeya S."/>
            <person name="Fitzgerald M."/>
            <person name="Haas B."/>
            <person name="Abouelleil A."/>
            <person name="Alvarado L."/>
            <person name="Arachchi H.M."/>
            <person name="Berlin A."/>
            <person name="Chapman S.B."/>
            <person name="Gearin G."/>
            <person name="Goldberg J."/>
            <person name="Griggs A."/>
            <person name="Gujja S."/>
            <person name="Hansen M."/>
            <person name="Heiman D."/>
            <person name="Howarth C."/>
            <person name="Larimer J."/>
            <person name="Lui A."/>
            <person name="MacDonald P.J.P."/>
            <person name="McCowen C."/>
            <person name="Montmayeur A."/>
            <person name="Murphy C."/>
            <person name="Neiman D."/>
            <person name="Pearson M."/>
            <person name="Priest M."/>
            <person name="Roberts A."/>
            <person name="Saif S."/>
            <person name="Shea T."/>
            <person name="Sisk P."/>
            <person name="Stolte C."/>
            <person name="Sykes S."/>
            <person name="Wortman J."/>
            <person name="Nusbaum C."/>
            <person name="Birren B."/>
        </authorList>
    </citation>
    <scope>NUCLEOTIDE SEQUENCE</scope>
    <source>
        <strain evidence="2">ERTm3</strain>
    </source>
</reference>
<dbReference type="Pfam" id="PF17018">
    <property type="entry name" value="MICSWaP"/>
    <property type="match status" value="1"/>
</dbReference>
<feature type="signal peptide" evidence="1">
    <location>
        <begin position="1"/>
        <end position="29"/>
    </location>
</feature>
<feature type="chain" id="PRO_5003670455" evidence="1">
    <location>
        <begin position="30"/>
        <end position="239"/>
    </location>
</feature>
<evidence type="ECO:0000313" key="2">
    <source>
        <dbReference type="EMBL" id="EIJ88309.1"/>
    </source>
</evidence>
<dbReference type="InParanoid" id="I3EGG2"/>
<proteinExistence type="predicted"/>
<dbReference type="Proteomes" id="UP000002872">
    <property type="component" value="Unassembled WGS sequence"/>
</dbReference>
<sequence length="239" mass="27264">MKTNIHKLTFFRVLKCILILSIISKTLRGYAGPEMLTSEVIPKKNEIPIIVYIPPEVEDMYREHGIDIVSKVLFVFKMVENGINKTLKEINSEKYYYLVPEIKIPDVDPRNKACPITVSQLSLFLSEVYNSEGGTLSFIYITLCQLPLIRKQTFTHRQKHFYITQSINGTHNTMTIIFSEVDTSALIKSLARAILKACDLHNIEPLSVRSPIDIAHGIPFGVDILKETVQELLLKEFVL</sequence>
<dbReference type="InterPro" id="IPR031513">
    <property type="entry name" value="MICSWaP"/>
</dbReference>
<protein>
    <submittedName>
        <fullName evidence="2">Uncharacterized protein</fullName>
    </submittedName>
</protein>
<evidence type="ECO:0000313" key="3">
    <source>
        <dbReference type="Proteomes" id="UP000002872"/>
    </source>
</evidence>
<dbReference type="OMA" id="QCAHILA"/>
<dbReference type="OrthoDB" id="2186791at2759"/>
<keyword evidence="1" id="KW-0732">Signal</keyword>
<dbReference type="VEuPathDB" id="MicrosporidiaDB:NEQG_01753"/>
<name>I3EGG2_NEMP3</name>
<dbReference type="EMBL" id="GL870879">
    <property type="protein sequence ID" value="EIJ88309.1"/>
    <property type="molecule type" value="Genomic_DNA"/>
</dbReference>
<keyword evidence="3" id="KW-1185">Reference proteome</keyword>
<dbReference type="AlphaFoldDB" id="I3EGG2"/>
<accession>I3EGG2</accession>
<gene>
    <name evidence="2" type="ORF">NEQG_01753</name>
</gene>